<feature type="domain" description="Enolpyruvate transferase" evidence="8">
    <location>
        <begin position="6"/>
        <end position="409"/>
    </location>
</feature>
<dbReference type="InterPro" id="IPR013792">
    <property type="entry name" value="RNA3'P_cycl/enolpyr_Trfase_a/b"/>
</dbReference>
<dbReference type="PANTHER" id="PTHR21090:SF5">
    <property type="entry name" value="PENTAFUNCTIONAL AROM POLYPEPTIDE"/>
    <property type="match status" value="1"/>
</dbReference>
<dbReference type="EMBL" id="JADIMU010000043">
    <property type="protein sequence ID" value="MBO8443451.1"/>
    <property type="molecule type" value="Genomic_DNA"/>
</dbReference>
<comment type="subunit">
    <text evidence="7">Monomer.</text>
</comment>
<feature type="binding site" evidence="7">
    <location>
        <position position="19"/>
    </location>
    <ligand>
        <name>phosphoenolpyruvate</name>
        <dbReference type="ChEBI" id="CHEBI:58702"/>
    </ligand>
</feature>
<feature type="binding site" evidence="7">
    <location>
        <position position="162"/>
    </location>
    <ligand>
        <name>3-phosphoshikimate</name>
        <dbReference type="ChEBI" id="CHEBI:145989"/>
    </ligand>
</feature>
<protein>
    <recommendedName>
        <fullName evidence="7">3-phosphoshikimate 1-carboxyvinyltransferase</fullName>
        <ecNumber evidence="7">2.5.1.19</ecNumber>
    </recommendedName>
    <alternativeName>
        <fullName evidence="7">5-enolpyruvylshikimate-3-phosphate synthase</fullName>
        <shortName evidence="7">EPSP synthase</shortName>
        <shortName evidence="7">EPSPS</shortName>
    </alternativeName>
</protein>
<dbReference type="InterPro" id="IPR036968">
    <property type="entry name" value="Enolpyruvate_Tfrase_sf"/>
</dbReference>
<dbReference type="InterPro" id="IPR006264">
    <property type="entry name" value="EPSP_synthase"/>
</dbReference>
<comment type="similarity">
    <text evidence="2 7">Belongs to the EPSP synthase family.</text>
</comment>
<evidence type="ECO:0000256" key="4">
    <source>
        <dbReference type="ARBA" id="ARBA00022679"/>
    </source>
</evidence>
<dbReference type="GO" id="GO:0009423">
    <property type="term" value="P:chorismate biosynthetic process"/>
    <property type="evidence" value="ECO:0007669"/>
    <property type="project" value="UniProtKB-UniRule"/>
</dbReference>
<dbReference type="GO" id="GO:0009073">
    <property type="term" value="P:aromatic amino acid family biosynthetic process"/>
    <property type="evidence" value="ECO:0007669"/>
    <property type="project" value="UniProtKB-KW"/>
</dbReference>
<evidence type="ECO:0000259" key="8">
    <source>
        <dbReference type="Pfam" id="PF00275"/>
    </source>
</evidence>
<dbReference type="GO" id="GO:0005737">
    <property type="term" value="C:cytoplasm"/>
    <property type="evidence" value="ECO:0007669"/>
    <property type="project" value="UniProtKB-SubCell"/>
</dbReference>
<feature type="binding site" evidence="7">
    <location>
        <position position="90"/>
    </location>
    <ligand>
        <name>phosphoenolpyruvate</name>
        <dbReference type="ChEBI" id="CHEBI:58702"/>
    </ligand>
</feature>
<dbReference type="SUPFAM" id="SSF55205">
    <property type="entry name" value="EPT/RTPC-like"/>
    <property type="match status" value="1"/>
</dbReference>
<dbReference type="NCBIfam" id="TIGR01356">
    <property type="entry name" value="aroA"/>
    <property type="match status" value="1"/>
</dbReference>
<evidence type="ECO:0000256" key="3">
    <source>
        <dbReference type="ARBA" id="ARBA00022605"/>
    </source>
</evidence>
<feature type="binding site" evidence="7">
    <location>
        <position position="161"/>
    </location>
    <ligand>
        <name>3-phosphoshikimate</name>
        <dbReference type="ChEBI" id="CHEBI:145989"/>
    </ligand>
</feature>
<dbReference type="Pfam" id="PF00275">
    <property type="entry name" value="EPSP_synthase"/>
    <property type="match status" value="1"/>
</dbReference>
<feature type="binding site" evidence="7">
    <location>
        <position position="163"/>
    </location>
    <ligand>
        <name>phosphoenolpyruvate</name>
        <dbReference type="ChEBI" id="CHEBI:58702"/>
    </ligand>
</feature>
<dbReference type="PROSITE" id="PS00885">
    <property type="entry name" value="EPSP_SYNTHASE_2"/>
    <property type="match status" value="1"/>
</dbReference>
<feature type="binding site" evidence="7">
    <location>
        <position position="20"/>
    </location>
    <ligand>
        <name>3-phosphoshikimate</name>
        <dbReference type="ChEBI" id="CHEBI:145989"/>
    </ligand>
</feature>
<dbReference type="HAMAP" id="MF_00210">
    <property type="entry name" value="EPSP_synth"/>
    <property type="match status" value="1"/>
</dbReference>
<evidence type="ECO:0000256" key="7">
    <source>
        <dbReference type="HAMAP-Rule" id="MF_00210"/>
    </source>
</evidence>
<dbReference type="EC" id="2.5.1.19" evidence="7"/>
<comment type="caution">
    <text evidence="7">Lacks conserved residue(s) required for the propagation of feature annotation.</text>
</comment>
<comment type="pathway">
    <text evidence="1 7">Metabolic intermediate biosynthesis; chorismate biosynthesis; chorismate from D-erythrose 4-phosphate and phosphoenolpyruvate: step 6/7.</text>
</comment>
<feature type="binding site" evidence="7">
    <location>
        <position position="163"/>
    </location>
    <ligand>
        <name>3-phosphoshikimate</name>
        <dbReference type="ChEBI" id="CHEBI:145989"/>
    </ligand>
</feature>
<evidence type="ECO:0000256" key="5">
    <source>
        <dbReference type="ARBA" id="ARBA00023141"/>
    </source>
</evidence>
<gene>
    <name evidence="7 9" type="primary">aroA</name>
    <name evidence="9" type="ORF">IAC42_06795</name>
</gene>
<sequence length="428" mass="45884">MKRLSPSPVGGSLWIPSSKSQTIRGLLIALAAHDRSVLENPLYSADTESCMTLLEKVGCTLVRNEHSILVDSSRVDGRGKSIDIDTGNSGTTTYLAYGILGTLGYDSIRLHGDGQLNRRPIAPLAEAYADLGLEGRCTDGCPPVTITGHLNGGKTSIECPTSQWLSSLLLSLPLAEGDSIVDVPLLYEKPYVGMTLDWLDWQGISYTITEDMQHVEIPGGQSYHPFTRAIAGDWSSASFFLAAAAITGSRLTLHGLDKDDSQGDKAVVDILCDMGCTAVWNDGALTIEGPEKLRGGQWDINATPDALPILSVLACGASGPVRLYNVASARIKETDRISAMAGILTQLGLKVDEGSDYIEIQPGRLKEDLVLPGHGDHRIIMAEAILSLVCPLTIDDERAAAVTFPTFFTLLESIRKEASTTCSTRLQT</sequence>
<accession>A0A9D9E8V3</accession>
<evidence type="ECO:0000313" key="9">
    <source>
        <dbReference type="EMBL" id="MBO8443451.1"/>
    </source>
</evidence>
<keyword evidence="5 7" id="KW-0057">Aromatic amino acid biosynthesis</keyword>
<keyword evidence="7" id="KW-0963">Cytoplasm</keyword>
<evidence type="ECO:0000256" key="1">
    <source>
        <dbReference type="ARBA" id="ARBA00004811"/>
    </source>
</evidence>
<dbReference type="PANTHER" id="PTHR21090">
    <property type="entry name" value="AROM/DEHYDROQUINATE SYNTHASE"/>
    <property type="match status" value="1"/>
</dbReference>
<feature type="binding site" evidence="7">
    <location>
        <position position="19"/>
    </location>
    <ligand>
        <name>3-phosphoshikimate</name>
        <dbReference type="ChEBI" id="CHEBI:145989"/>
    </ligand>
</feature>
<comment type="caution">
    <text evidence="9">The sequence shown here is derived from an EMBL/GenBank/DDBJ whole genome shotgun (WGS) entry which is preliminary data.</text>
</comment>
<dbReference type="InterPro" id="IPR023193">
    <property type="entry name" value="EPSP_synthase_CS"/>
</dbReference>
<dbReference type="GO" id="GO:0008652">
    <property type="term" value="P:amino acid biosynthetic process"/>
    <property type="evidence" value="ECO:0007669"/>
    <property type="project" value="UniProtKB-KW"/>
</dbReference>
<feature type="active site" description="Proton acceptor" evidence="7">
    <location>
        <position position="305"/>
    </location>
</feature>
<proteinExistence type="inferred from homology"/>
<evidence type="ECO:0000256" key="2">
    <source>
        <dbReference type="ARBA" id="ARBA00009948"/>
    </source>
</evidence>
<keyword evidence="4 7" id="KW-0808">Transferase</keyword>
<evidence type="ECO:0000313" key="10">
    <source>
        <dbReference type="Proteomes" id="UP000823633"/>
    </source>
</evidence>
<dbReference type="AlphaFoldDB" id="A0A9D9E8V3"/>
<comment type="function">
    <text evidence="7">Catalyzes the transfer of the enolpyruvyl moiety of phosphoenolpyruvate (PEP) to the 5-hydroxyl of shikimate-3-phosphate (S3P) to produce enolpyruvyl shikimate-3-phosphate and inorganic phosphate.</text>
</comment>
<reference evidence="9" key="1">
    <citation type="submission" date="2020-10" db="EMBL/GenBank/DDBJ databases">
        <authorList>
            <person name="Gilroy R."/>
        </authorList>
    </citation>
    <scope>NUCLEOTIDE SEQUENCE</scope>
    <source>
        <strain evidence="9">11167</strain>
    </source>
</reference>
<feature type="binding site" evidence="7">
    <location>
        <position position="119"/>
    </location>
    <ligand>
        <name>phosphoenolpyruvate</name>
        <dbReference type="ChEBI" id="CHEBI:58702"/>
    </ligand>
</feature>
<dbReference type="InterPro" id="IPR001986">
    <property type="entry name" value="Enolpyruvate_Tfrase_dom"/>
</dbReference>
<dbReference type="Proteomes" id="UP000823633">
    <property type="component" value="Unassembled WGS sequence"/>
</dbReference>
<feature type="binding site" evidence="7">
    <location>
        <position position="378"/>
    </location>
    <ligand>
        <name>phosphoenolpyruvate</name>
        <dbReference type="ChEBI" id="CHEBI:58702"/>
    </ligand>
</feature>
<dbReference type="PIRSF" id="PIRSF000505">
    <property type="entry name" value="EPSPS"/>
    <property type="match status" value="1"/>
</dbReference>
<comment type="subcellular location">
    <subcellularLocation>
        <location evidence="7">Cytoplasm</location>
    </subcellularLocation>
</comment>
<feature type="binding site" evidence="7">
    <location>
        <position position="24"/>
    </location>
    <ligand>
        <name>3-phosphoshikimate</name>
        <dbReference type="ChEBI" id="CHEBI:145989"/>
    </ligand>
</feature>
<dbReference type="Gene3D" id="3.65.10.10">
    <property type="entry name" value="Enolpyruvate transferase domain"/>
    <property type="match status" value="2"/>
</dbReference>
<feature type="binding site" evidence="7">
    <location>
        <position position="305"/>
    </location>
    <ligand>
        <name>3-phosphoshikimate</name>
        <dbReference type="ChEBI" id="CHEBI:145989"/>
    </ligand>
</feature>
<dbReference type="GO" id="GO:0003866">
    <property type="term" value="F:3-phosphoshikimate 1-carboxyvinyltransferase activity"/>
    <property type="evidence" value="ECO:0007669"/>
    <property type="project" value="UniProtKB-UniRule"/>
</dbReference>
<organism evidence="9 10">
    <name type="scientific">Candidatus Aphodenecus pullistercoris</name>
    <dbReference type="NCBI Taxonomy" id="2840669"/>
    <lineage>
        <taxon>Bacteria</taxon>
        <taxon>Pseudomonadati</taxon>
        <taxon>Spirochaetota</taxon>
        <taxon>Spirochaetia</taxon>
        <taxon>Spirochaetales</taxon>
        <taxon>Candidatus Aphodenecus</taxon>
    </lineage>
</organism>
<keyword evidence="3 7" id="KW-0028">Amino-acid biosynthesis</keyword>
<reference evidence="9" key="2">
    <citation type="journal article" date="2021" name="PeerJ">
        <title>Extensive microbial diversity within the chicken gut microbiome revealed by metagenomics and culture.</title>
        <authorList>
            <person name="Gilroy R."/>
            <person name="Ravi A."/>
            <person name="Getino M."/>
            <person name="Pursley I."/>
            <person name="Horton D.L."/>
            <person name="Alikhan N.F."/>
            <person name="Baker D."/>
            <person name="Gharbi K."/>
            <person name="Hall N."/>
            <person name="Watson M."/>
            <person name="Adriaenssens E.M."/>
            <person name="Foster-Nyarko E."/>
            <person name="Jarju S."/>
            <person name="Secka A."/>
            <person name="Antonio M."/>
            <person name="Oren A."/>
            <person name="Chaudhuri R.R."/>
            <person name="La Ragione R."/>
            <person name="Hildebrand F."/>
            <person name="Pallen M.J."/>
        </authorList>
    </citation>
    <scope>NUCLEOTIDE SEQUENCE</scope>
    <source>
        <strain evidence="9">11167</strain>
    </source>
</reference>
<feature type="binding site" evidence="7">
    <location>
        <position position="336"/>
    </location>
    <ligand>
        <name>phosphoenolpyruvate</name>
        <dbReference type="ChEBI" id="CHEBI:58702"/>
    </ligand>
</feature>
<name>A0A9D9E8V3_9SPIR</name>
<comment type="catalytic activity">
    <reaction evidence="6">
        <text>3-phosphoshikimate + phosphoenolpyruvate = 5-O-(1-carboxyvinyl)-3-phosphoshikimate + phosphate</text>
        <dbReference type="Rhea" id="RHEA:21256"/>
        <dbReference type="ChEBI" id="CHEBI:43474"/>
        <dbReference type="ChEBI" id="CHEBI:57701"/>
        <dbReference type="ChEBI" id="CHEBI:58702"/>
        <dbReference type="ChEBI" id="CHEBI:145989"/>
        <dbReference type="EC" id="2.5.1.19"/>
    </reaction>
    <physiologicalReaction direction="left-to-right" evidence="6">
        <dbReference type="Rhea" id="RHEA:21257"/>
    </physiologicalReaction>
</comment>
<feature type="binding site" evidence="7">
    <location>
        <position position="332"/>
    </location>
    <ligand>
        <name>3-phosphoshikimate</name>
        <dbReference type="ChEBI" id="CHEBI:145989"/>
    </ligand>
</feature>
<evidence type="ECO:0000256" key="6">
    <source>
        <dbReference type="ARBA" id="ARBA00044633"/>
    </source>
</evidence>